<dbReference type="Proteomes" id="UP000008784">
    <property type="component" value="Unassembled WGS sequence"/>
</dbReference>
<evidence type="ECO:0000313" key="4">
    <source>
        <dbReference type="Proteomes" id="UP000008784"/>
    </source>
</evidence>
<gene>
    <name evidence="3" type="ORF">AOL_s00076g100</name>
</gene>
<organism evidence="3 4">
    <name type="scientific">Arthrobotrys oligospora (strain ATCC 24927 / CBS 115.81 / DSM 1491)</name>
    <name type="common">Nematode-trapping fungus</name>
    <name type="synonym">Didymozoophaga oligospora</name>
    <dbReference type="NCBI Taxonomy" id="756982"/>
    <lineage>
        <taxon>Eukaryota</taxon>
        <taxon>Fungi</taxon>
        <taxon>Dikarya</taxon>
        <taxon>Ascomycota</taxon>
        <taxon>Pezizomycotina</taxon>
        <taxon>Orbiliomycetes</taxon>
        <taxon>Orbiliales</taxon>
        <taxon>Orbiliaceae</taxon>
        <taxon>Orbilia</taxon>
        <taxon>Orbilia oligospora</taxon>
    </lineage>
</organism>
<proteinExistence type="predicted"/>
<dbReference type="SUPFAM" id="SSF81383">
    <property type="entry name" value="F-box domain"/>
    <property type="match status" value="1"/>
</dbReference>
<dbReference type="EMBL" id="ADOT01000123">
    <property type="protein sequence ID" value="EGX50336.1"/>
    <property type="molecule type" value="Genomic_DNA"/>
</dbReference>
<dbReference type="Pfam" id="PF00646">
    <property type="entry name" value="F-box"/>
    <property type="match status" value="1"/>
</dbReference>
<dbReference type="RefSeq" id="XP_011120955.1">
    <property type="nucleotide sequence ID" value="XM_011122653.1"/>
</dbReference>
<protein>
    <recommendedName>
        <fullName evidence="2">F-box domain-containing protein</fullName>
    </recommendedName>
</protein>
<dbReference type="InterPro" id="IPR036047">
    <property type="entry name" value="F-box-like_dom_sf"/>
</dbReference>
<dbReference type="OrthoDB" id="5392622at2759"/>
<name>G1X8Z3_ARTOA</name>
<dbReference type="InParanoid" id="G1X8Z3"/>
<feature type="region of interest" description="Disordered" evidence="1">
    <location>
        <begin position="24"/>
        <end position="58"/>
    </location>
</feature>
<evidence type="ECO:0000256" key="1">
    <source>
        <dbReference type="SAM" id="MobiDB-lite"/>
    </source>
</evidence>
<comment type="caution">
    <text evidence="3">The sequence shown here is derived from an EMBL/GenBank/DDBJ whole genome shotgun (WGS) entry which is preliminary data.</text>
</comment>
<feature type="compositionally biased region" description="Low complexity" evidence="1">
    <location>
        <begin position="105"/>
        <end position="114"/>
    </location>
</feature>
<reference evidence="3 4" key="1">
    <citation type="journal article" date="2011" name="PLoS Pathog.">
        <title>Genomic and proteomic analyses of the fungus Arthrobotrys oligospora provide insights into nematode-trap formation.</title>
        <authorList>
            <person name="Yang J."/>
            <person name="Wang L."/>
            <person name="Ji X."/>
            <person name="Feng Y."/>
            <person name="Li X."/>
            <person name="Zou C."/>
            <person name="Xu J."/>
            <person name="Ren Y."/>
            <person name="Mi Q."/>
            <person name="Wu J."/>
            <person name="Liu S."/>
            <person name="Liu Y."/>
            <person name="Huang X."/>
            <person name="Wang H."/>
            <person name="Niu X."/>
            <person name="Li J."/>
            <person name="Liang L."/>
            <person name="Luo Y."/>
            <person name="Ji K."/>
            <person name="Zhou W."/>
            <person name="Yu Z."/>
            <person name="Li G."/>
            <person name="Liu Y."/>
            <person name="Li L."/>
            <person name="Qiao M."/>
            <person name="Feng L."/>
            <person name="Zhang K.-Q."/>
        </authorList>
    </citation>
    <scope>NUCLEOTIDE SEQUENCE [LARGE SCALE GENOMIC DNA]</scope>
    <source>
        <strain evidence="4">ATCC 24927 / CBS 115.81 / DSM 1491</strain>
    </source>
</reference>
<dbReference type="CDD" id="cd09917">
    <property type="entry name" value="F-box_SF"/>
    <property type="match status" value="1"/>
</dbReference>
<feature type="compositionally biased region" description="Low complexity" evidence="1">
    <location>
        <begin position="329"/>
        <end position="339"/>
    </location>
</feature>
<dbReference type="STRING" id="756982.G1X8Z3"/>
<evidence type="ECO:0000313" key="3">
    <source>
        <dbReference type="EMBL" id="EGX50336.1"/>
    </source>
</evidence>
<sequence length="855" mass="92583">MSTSTATNEAAGLELEIATVSNMAVDNNDGDHDDEAVISTSTSTSIPTPTPTPITSDETILIPPAIPTIQNDSVVDMDTTTTTTTTAAADGGDDGDGGVEDGIPSSGSSSSSSSNVPADWVIVSSGSSSASSVTNELEDVSLERRIGGEDGERIDSASSVVFVDGSIEVPSIPSTASVDDTEQEATPLIIDEGVPPSDIQTGTLDEDVPLSSSSSSRIEGAILETDTPESSEPSTPTMREITVLEGEAMVVPVANEEVAEREEVPAPAVAAVEEVAVVEEIQGVLPDVLPAAEENVVVNNTEDGVEAVVAEEAAGVEVPVEPVEPAVEGNEAEAAAGEEVPPPGDPAVDPVDPAGQPEQAEQTEATDPPTEETTAPAEPEPEPEPPWVYDPTQPTTILAIPPEIILHVFNFLPLYNMKEFSLCSKRCRSLAIRRIFKHVNISSDALKAFQKGGELHYIADAVFGIVIRTRYIGLANELCTFMKECMYTSEKDGGKEEEGETGLGVFSAVRRIKVSYGQIRYDRMSALVNTGPLDSLSALDAQFIKAMFLSLRKVKFWKKIRWVDFVVKLWEDRHGIFDEPVEEGNEVKPEDKPGYLTDENANFLESVLDSGVDDFDDGKDMVAIAPALKDVRLINFKPRRRVAYRRKVDIFEVLACMGGKPEKVVLEYISAGESIDLVPGSRIDEVRVQRGVEEIWVNMASFDVPGFMDEIARRFVDLKSLMLIVTTAGGEGYLLPAKGVSGPWRRGVLEKMEKIKGLKTFMVPVRVGQEGENINHGRRKELGEVPKDTIERLAELVIYWIENGADDLEKVIFERKELEDEVDSAVGPGWICNVRWENKRPKLEWTVENLSVAVS</sequence>
<feature type="compositionally biased region" description="Low complexity" evidence="1">
    <location>
        <begin position="38"/>
        <end position="47"/>
    </location>
</feature>
<feature type="domain" description="F-box" evidence="2">
    <location>
        <begin position="394"/>
        <end position="439"/>
    </location>
</feature>
<evidence type="ECO:0000259" key="2">
    <source>
        <dbReference type="PROSITE" id="PS50181"/>
    </source>
</evidence>
<dbReference type="AlphaFoldDB" id="G1X8Z3"/>
<dbReference type="GeneID" id="22891844"/>
<feature type="region of interest" description="Disordered" evidence="1">
    <location>
        <begin position="84"/>
        <end position="116"/>
    </location>
</feature>
<accession>G1X8Z3</accession>
<keyword evidence="4" id="KW-1185">Reference proteome</keyword>
<feature type="region of interest" description="Disordered" evidence="1">
    <location>
        <begin position="187"/>
        <end position="236"/>
    </location>
</feature>
<dbReference type="PROSITE" id="PS50181">
    <property type="entry name" value="FBOX"/>
    <property type="match status" value="1"/>
</dbReference>
<dbReference type="HOGENOM" id="CLU_333978_0_0_1"/>
<feature type="region of interest" description="Disordered" evidence="1">
    <location>
        <begin position="329"/>
        <end position="392"/>
    </location>
</feature>
<dbReference type="InterPro" id="IPR001810">
    <property type="entry name" value="F-box_dom"/>
</dbReference>
<feature type="compositionally biased region" description="Low complexity" evidence="1">
    <location>
        <begin position="346"/>
        <end position="377"/>
    </location>
</feature>